<evidence type="ECO:0000256" key="2">
    <source>
        <dbReference type="ARBA" id="ARBA00005236"/>
    </source>
</evidence>
<comment type="caution">
    <text evidence="9">The sequence shown here is derived from an EMBL/GenBank/DDBJ whole genome shotgun (WGS) entry which is preliminary data.</text>
</comment>
<accession>A0A923FUM3</accession>
<dbReference type="AlphaFoldDB" id="A0A923FUM3"/>
<evidence type="ECO:0000256" key="3">
    <source>
        <dbReference type="ARBA" id="ARBA00022475"/>
    </source>
</evidence>
<feature type="domain" description="ABC3 transporter permease C-terminal" evidence="8">
    <location>
        <begin position="275"/>
        <end position="392"/>
    </location>
</feature>
<reference evidence="10" key="3">
    <citation type="submission" date="2021-06" db="EMBL/GenBank/DDBJ databases">
        <title>Updating the genus Pseudomonas: Description of 43 new species and partition of the Pseudomonas putida group.</title>
        <authorList>
            <person name="Girard L."/>
            <person name="Lood C."/>
            <person name="Vandamme P."/>
            <person name="Rokni-Zadeh H."/>
            <person name="Van Noort V."/>
            <person name="Hofte M."/>
            <person name="Lavigne R."/>
            <person name="De Mot R."/>
        </authorList>
    </citation>
    <scope>NUCLEOTIDE SEQUENCE</scope>
    <source>
        <strain evidence="10">SWRI10</strain>
    </source>
</reference>
<dbReference type="PANTHER" id="PTHR30489">
    <property type="entry name" value="LIPOPROTEIN-RELEASING SYSTEM TRANSMEMBRANE PROTEIN LOLE"/>
    <property type="match status" value="1"/>
</dbReference>
<keyword evidence="4 7" id="KW-0812">Transmembrane</keyword>
<reference evidence="9" key="1">
    <citation type="journal article" date="2020" name="Microorganisms">
        <title>Reliable Identification of Environmental Pseudomonas Isolates Using the rpoD Gene.</title>
        <authorList>
            <consortium name="The Broad Institute Genome Sequencing Platform"/>
            <person name="Girard L."/>
            <person name="Lood C."/>
            <person name="Rokni-Zadeh H."/>
            <person name="van Noort V."/>
            <person name="Lavigne R."/>
            <person name="De Mot R."/>
        </authorList>
    </citation>
    <scope>NUCLEOTIDE SEQUENCE</scope>
    <source>
        <strain evidence="9">SWRI10</strain>
    </source>
</reference>
<feature type="transmembrane region" description="Helical" evidence="7">
    <location>
        <begin position="361"/>
        <end position="383"/>
    </location>
</feature>
<dbReference type="EMBL" id="JABWRE020000001">
    <property type="protein sequence ID" value="MBV4538459.1"/>
    <property type="molecule type" value="Genomic_DNA"/>
</dbReference>
<dbReference type="GO" id="GO:0098797">
    <property type="term" value="C:plasma membrane protein complex"/>
    <property type="evidence" value="ECO:0007669"/>
    <property type="project" value="TreeGrafter"/>
</dbReference>
<evidence type="ECO:0000256" key="4">
    <source>
        <dbReference type="ARBA" id="ARBA00022692"/>
    </source>
</evidence>
<reference evidence="9" key="2">
    <citation type="submission" date="2020-07" db="EMBL/GenBank/DDBJ databases">
        <authorList>
            <person name="Lood C."/>
            <person name="Girard L."/>
        </authorList>
    </citation>
    <scope>NUCLEOTIDE SEQUENCE</scope>
    <source>
        <strain evidence="9">SWRI10</strain>
    </source>
</reference>
<sequence length="400" mass="42781">MRPLLIASLAWQDYRSDARLSACSVLALVAVIAPLLVLFGLKFGLVGSLTERLQRDPGVREIIPLGGGRFDAAFIANLATREEVAFAIARTRQIAATAELRLPAQGRAVTVEMLPTADGDPLLQGAPVPTGLQQAVLSFTAAEKLGVKAGDSLLASFSRQQAGQLQWRQSELQVLAVLPLAAFERDGLFASLTLLEAAEDYRDGRAVPALDWAGEREANATQRVYPAFRLYARSLNDVEPLRQYFAERKWLVSTQAAQIAQVQSLSRNLDLVFWIIAALAVVGATAAIGAGAVAAVERKQRELAVLRLLGFGTGALLLFVVLQALYSGVFAAALGGLLYALAELGLNRMFTQVPGEYASHLLPLHYLVALLAVLSASTLAAALGGWRVARIDACEGIRDV</sequence>
<dbReference type="RefSeq" id="WP_186552822.1">
    <property type="nucleotide sequence ID" value="NZ_JABWRE020000001.1"/>
</dbReference>
<proteinExistence type="inferred from homology"/>
<dbReference type="Proteomes" id="UP000599879">
    <property type="component" value="Unassembled WGS sequence"/>
</dbReference>
<name>A0A923FUM3_9PSED</name>
<keyword evidence="5 7" id="KW-1133">Transmembrane helix</keyword>
<comment type="subcellular location">
    <subcellularLocation>
        <location evidence="1">Cell membrane</location>
        <topology evidence="1">Multi-pass membrane protein</topology>
    </subcellularLocation>
</comment>
<comment type="similarity">
    <text evidence="2">Belongs to the ABC-4 integral membrane protein family. LolC/E subfamily.</text>
</comment>
<protein>
    <submittedName>
        <fullName evidence="9">ABC transporter permease</fullName>
    </submittedName>
</protein>
<feature type="transmembrane region" description="Helical" evidence="7">
    <location>
        <begin position="271"/>
        <end position="296"/>
    </location>
</feature>
<keyword evidence="3" id="KW-1003">Cell membrane</keyword>
<evidence type="ECO:0000256" key="6">
    <source>
        <dbReference type="ARBA" id="ARBA00023136"/>
    </source>
</evidence>
<evidence type="ECO:0000313" key="9">
    <source>
        <dbReference type="EMBL" id="MBC3439226.1"/>
    </source>
</evidence>
<evidence type="ECO:0000313" key="10">
    <source>
        <dbReference type="EMBL" id="MBV4538459.1"/>
    </source>
</evidence>
<evidence type="ECO:0000256" key="7">
    <source>
        <dbReference type="SAM" id="Phobius"/>
    </source>
</evidence>
<dbReference type="Pfam" id="PF02687">
    <property type="entry name" value="FtsX"/>
    <property type="match status" value="1"/>
</dbReference>
<keyword evidence="6 7" id="KW-0472">Membrane</keyword>
<dbReference type="EMBL" id="JABWRE010000001">
    <property type="protein sequence ID" value="MBC3439226.1"/>
    <property type="molecule type" value="Genomic_DNA"/>
</dbReference>
<dbReference type="PANTHER" id="PTHR30489:SF0">
    <property type="entry name" value="LIPOPROTEIN-RELEASING SYSTEM TRANSMEMBRANE PROTEIN LOLE"/>
    <property type="match status" value="1"/>
</dbReference>
<gene>
    <name evidence="9" type="ORF">HU737_00940</name>
    <name evidence="10" type="ORF">HU737_021120</name>
</gene>
<organism evidence="9">
    <name type="scientific">Pseudomonas urmiensis</name>
    <dbReference type="NCBI Taxonomy" id="2745493"/>
    <lineage>
        <taxon>Bacteria</taxon>
        <taxon>Pseudomonadati</taxon>
        <taxon>Pseudomonadota</taxon>
        <taxon>Gammaproteobacteria</taxon>
        <taxon>Pseudomonadales</taxon>
        <taxon>Pseudomonadaceae</taxon>
        <taxon>Pseudomonas</taxon>
    </lineage>
</organism>
<evidence type="ECO:0000256" key="1">
    <source>
        <dbReference type="ARBA" id="ARBA00004651"/>
    </source>
</evidence>
<dbReference type="InterPro" id="IPR003838">
    <property type="entry name" value="ABC3_permease_C"/>
</dbReference>
<feature type="transmembrane region" description="Helical" evidence="7">
    <location>
        <begin position="20"/>
        <end position="41"/>
    </location>
</feature>
<evidence type="ECO:0000259" key="8">
    <source>
        <dbReference type="Pfam" id="PF02687"/>
    </source>
</evidence>
<evidence type="ECO:0000256" key="5">
    <source>
        <dbReference type="ARBA" id="ARBA00022989"/>
    </source>
</evidence>
<feature type="transmembrane region" description="Helical" evidence="7">
    <location>
        <begin position="308"/>
        <end position="341"/>
    </location>
</feature>
<dbReference type="InterPro" id="IPR051447">
    <property type="entry name" value="Lipoprotein-release_system"/>
</dbReference>
<dbReference type="GO" id="GO:0044874">
    <property type="term" value="P:lipoprotein localization to outer membrane"/>
    <property type="evidence" value="ECO:0007669"/>
    <property type="project" value="TreeGrafter"/>
</dbReference>